<dbReference type="RefSeq" id="WP_103091853.1">
    <property type="nucleotide sequence ID" value="NZ_BLRO02000037.1"/>
</dbReference>
<evidence type="ECO:0000313" key="4">
    <source>
        <dbReference type="Proteomes" id="UP001057280"/>
    </source>
</evidence>
<dbReference type="NCBIfam" id="NF005559">
    <property type="entry name" value="PRK07231.1"/>
    <property type="match status" value="1"/>
</dbReference>
<dbReference type="CDD" id="cd05233">
    <property type="entry name" value="SDR_c"/>
    <property type="match status" value="1"/>
</dbReference>
<protein>
    <submittedName>
        <fullName evidence="3">D-threitol dehydrogenase</fullName>
    </submittedName>
</protein>
<evidence type="ECO:0000256" key="1">
    <source>
        <dbReference type="ARBA" id="ARBA00006484"/>
    </source>
</evidence>
<proteinExistence type="inferred from homology"/>
<dbReference type="FunFam" id="3.40.50.720:FF:000084">
    <property type="entry name" value="Short-chain dehydrogenase reductase"/>
    <property type="match status" value="1"/>
</dbReference>
<dbReference type="GO" id="GO:0016616">
    <property type="term" value="F:oxidoreductase activity, acting on the CH-OH group of donors, NAD or NADP as acceptor"/>
    <property type="evidence" value="ECO:0007669"/>
    <property type="project" value="TreeGrafter"/>
</dbReference>
<dbReference type="GO" id="GO:0008206">
    <property type="term" value="P:bile acid metabolic process"/>
    <property type="evidence" value="ECO:0007669"/>
    <property type="project" value="UniProtKB-ARBA"/>
</dbReference>
<evidence type="ECO:0000313" key="3">
    <source>
        <dbReference type="EMBL" id="MCO8297922.1"/>
    </source>
</evidence>
<dbReference type="PANTHER" id="PTHR42760">
    <property type="entry name" value="SHORT-CHAIN DEHYDROGENASES/REDUCTASES FAMILY MEMBER"/>
    <property type="match status" value="1"/>
</dbReference>
<dbReference type="PROSITE" id="PS00061">
    <property type="entry name" value="ADH_SHORT"/>
    <property type="match status" value="1"/>
</dbReference>
<accession>A0AB35HP14</accession>
<reference evidence="3" key="1">
    <citation type="submission" date="2020-06" db="EMBL/GenBank/DDBJ databases">
        <authorList>
            <person name="Link T."/>
            <person name="Ehrmann M."/>
        </authorList>
    </citation>
    <scope>NUCLEOTIDE SEQUENCE</scope>
    <source>
        <strain evidence="3">TMW 2.2257</strain>
    </source>
</reference>
<organism evidence="3 4">
    <name type="scientific">Tetragenococcus halophilus</name>
    <name type="common">Pediococcus halophilus</name>
    <dbReference type="NCBI Taxonomy" id="51669"/>
    <lineage>
        <taxon>Bacteria</taxon>
        <taxon>Bacillati</taxon>
        <taxon>Bacillota</taxon>
        <taxon>Bacilli</taxon>
        <taxon>Lactobacillales</taxon>
        <taxon>Enterococcaceae</taxon>
        <taxon>Tetragenococcus</taxon>
    </lineage>
</organism>
<name>A0AB35HP14_TETHA</name>
<dbReference type="Proteomes" id="UP001057280">
    <property type="component" value="Unassembled WGS sequence"/>
</dbReference>
<dbReference type="PANTHER" id="PTHR42760:SF115">
    <property type="entry name" value="3-OXOACYL-[ACYL-CARRIER-PROTEIN] REDUCTASE FABG"/>
    <property type="match status" value="1"/>
</dbReference>
<dbReference type="InterPro" id="IPR020904">
    <property type="entry name" value="Sc_DH/Rdtase_CS"/>
</dbReference>
<reference evidence="3" key="2">
    <citation type="journal article" date="2021" name="BMC Microbiol.">
        <title>The diversity among the species Tetragenococcus halophilus including new isolates from a lupine seed fermentation.</title>
        <authorList>
            <person name="Link T."/>
            <person name="Vogel R.F."/>
            <person name="Ehrmann M.A."/>
        </authorList>
    </citation>
    <scope>NUCLEOTIDE SEQUENCE</scope>
    <source>
        <strain evidence="3">TMW 2.2257</strain>
    </source>
</reference>
<dbReference type="Pfam" id="PF13561">
    <property type="entry name" value="adh_short_C2"/>
    <property type="match status" value="1"/>
</dbReference>
<dbReference type="PRINTS" id="PR00081">
    <property type="entry name" value="GDHRDH"/>
</dbReference>
<dbReference type="InterPro" id="IPR002347">
    <property type="entry name" value="SDR_fam"/>
</dbReference>
<dbReference type="SUPFAM" id="SSF51735">
    <property type="entry name" value="NAD(P)-binding Rossmann-fold domains"/>
    <property type="match status" value="1"/>
</dbReference>
<dbReference type="AlphaFoldDB" id="A0AB35HP14"/>
<gene>
    <name evidence="3" type="ORF">HXW75_05485</name>
</gene>
<dbReference type="Gene3D" id="3.40.50.720">
    <property type="entry name" value="NAD(P)-binding Rossmann-like Domain"/>
    <property type="match status" value="1"/>
</dbReference>
<sequence>MDFQGFDKDFNLTGKVAVITGGSSGIGRAISELYSEKGAKVALLDVKDAVDEDATTIDKNNAIGIKTDVTNKISVQKALNKVKDTFGKVDIVVNCAGVALLEKAKDISEEDWDKTIDLNLKGTFLMNQIFGNELIDIGNGGKIINMASQGGIVALDKHIAYNTSKAGIIMMSKVLAMEWAEYNIQVNAISPTVIMTELGKKAWAGEVGENMKEQIPARRFGEPEEVAGVALFLASDAANLITGENIVIDGGYTIQ</sequence>
<dbReference type="InterPro" id="IPR036291">
    <property type="entry name" value="NAD(P)-bd_dom_sf"/>
</dbReference>
<dbReference type="EMBL" id="JACACB010000011">
    <property type="protein sequence ID" value="MCO8297922.1"/>
    <property type="molecule type" value="Genomic_DNA"/>
</dbReference>
<comment type="similarity">
    <text evidence="1">Belongs to the short-chain dehydrogenases/reductases (SDR) family.</text>
</comment>
<keyword evidence="2" id="KW-0560">Oxidoreductase</keyword>
<comment type="caution">
    <text evidence="3">The sequence shown here is derived from an EMBL/GenBank/DDBJ whole genome shotgun (WGS) entry which is preliminary data.</text>
</comment>
<dbReference type="PRINTS" id="PR00080">
    <property type="entry name" value="SDRFAMILY"/>
</dbReference>
<dbReference type="NCBIfam" id="NF005309">
    <property type="entry name" value="PRK06841.1"/>
    <property type="match status" value="1"/>
</dbReference>
<evidence type="ECO:0000256" key="2">
    <source>
        <dbReference type="ARBA" id="ARBA00023002"/>
    </source>
</evidence>